<dbReference type="Pfam" id="PF17900">
    <property type="entry name" value="Peptidase_M1_N"/>
    <property type="match status" value="1"/>
</dbReference>
<feature type="chain" id="PRO_5034048653" description="Aminopeptidase N" evidence="15">
    <location>
        <begin position="25"/>
        <end position="631"/>
    </location>
</feature>
<feature type="binding site" evidence="14">
    <location>
        <position position="326"/>
    </location>
    <ligand>
        <name>Zn(2+)</name>
        <dbReference type="ChEBI" id="CHEBI:29105"/>
        <note>catalytic</note>
    </ligand>
</feature>
<evidence type="ECO:0000256" key="15">
    <source>
        <dbReference type="SAM" id="SignalP"/>
    </source>
</evidence>
<feature type="binding site" evidence="14">
    <location>
        <position position="330"/>
    </location>
    <ligand>
        <name>Zn(2+)</name>
        <dbReference type="ChEBI" id="CHEBI:29105"/>
        <note>catalytic</note>
    </ligand>
</feature>
<comment type="cofactor">
    <cofactor evidence="14">
        <name>Zn(2+)</name>
        <dbReference type="ChEBI" id="CHEBI:29105"/>
    </cofactor>
    <text evidence="14">Binds 1 zinc ion per subunit.</text>
</comment>
<organism evidence="17 18">
    <name type="scientific">Colwellia ponticola</name>
    <dbReference type="NCBI Taxonomy" id="2304625"/>
    <lineage>
        <taxon>Bacteria</taxon>
        <taxon>Pseudomonadati</taxon>
        <taxon>Pseudomonadota</taxon>
        <taxon>Gammaproteobacteria</taxon>
        <taxon>Alteromonadales</taxon>
        <taxon>Colwelliaceae</taxon>
        <taxon>Colwellia</taxon>
    </lineage>
</organism>
<dbReference type="Pfam" id="PF09127">
    <property type="entry name" value="Leuk-A4-hydro_C"/>
    <property type="match status" value="1"/>
</dbReference>
<dbReference type="Gene3D" id="1.25.40.320">
    <property type="entry name" value="Peptidase M1, leukotriene A4 hydrolase/aminopeptidase C-terminal domain"/>
    <property type="match status" value="1"/>
</dbReference>
<protein>
    <recommendedName>
        <fullName evidence="5">Aminopeptidase N</fullName>
        <ecNumber evidence="4">3.4.11.2</ecNumber>
    </recommendedName>
</protein>
<dbReference type="InterPro" id="IPR034015">
    <property type="entry name" value="M1_LTA4H"/>
</dbReference>
<dbReference type="PRINTS" id="PR00756">
    <property type="entry name" value="ALADIPTASE"/>
</dbReference>
<feature type="binding site" evidence="13">
    <location>
        <begin position="297"/>
        <end position="302"/>
    </location>
    <ligand>
        <name>a peptide</name>
        <dbReference type="ChEBI" id="CHEBI:60466"/>
    </ligand>
</feature>
<reference evidence="17 18" key="1">
    <citation type="submission" date="2019-05" db="EMBL/GenBank/DDBJ databases">
        <title>Colwellia ponticola sp. nov., isolated from seawater.</title>
        <authorList>
            <person name="Yoon J.-H."/>
        </authorList>
    </citation>
    <scope>NUCLEOTIDE SEQUENCE [LARGE SCALE GENOMIC DNA]</scope>
    <source>
        <strain evidence="17 18">OISW-25</strain>
    </source>
</reference>
<keyword evidence="6" id="KW-0963">Cytoplasm</keyword>
<comment type="catalytic activity">
    <reaction evidence="1">
        <text>Release of an N-terminal amino acid, Xaa-|-Yaa- from a peptide, amide or arylamide. Xaa is preferably Ala, but may be most amino acids including Pro (slow action). When a terminal hydrophobic residue is followed by a prolyl residue, the two may be released as an intact Xaa-Pro dipeptide.</text>
        <dbReference type="EC" id="3.4.11.2"/>
    </reaction>
</comment>
<evidence type="ECO:0000256" key="3">
    <source>
        <dbReference type="ARBA" id="ARBA00010136"/>
    </source>
</evidence>
<evidence type="ECO:0000256" key="12">
    <source>
        <dbReference type="PIRSR" id="PIRSR634015-1"/>
    </source>
</evidence>
<dbReference type="CDD" id="cd09599">
    <property type="entry name" value="M1_LTA4H"/>
    <property type="match status" value="1"/>
</dbReference>
<dbReference type="InterPro" id="IPR001930">
    <property type="entry name" value="Peptidase_M1"/>
</dbReference>
<dbReference type="RefSeq" id="WP_138624107.1">
    <property type="nucleotide sequence ID" value="NZ_SZVP01000016.1"/>
</dbReference>
<evidence type="ECO:0000256" key="9">
    <source>
        <dbReference type="ARBA" id="ARBA00022801"/>
    </source>
</evidence>
<dbReference type="GO" id="GO:0008237">
    <property type="term" value="F:metallopeptidase activity"/>
    <property type="evidence" value="ECO:0007669"/>
    <property type="project" value="UniProtKB-KW"/>
</dbReference>
<dbReference type="InterPro" id="IPR014782">
    <property type="entry name" value="Peptidase_M1_dom"/>
</dbReference>
<keyword evidence="8 14" id="KW-0479">Metal-binding</keyword>
<dbReference type="EMBL" id="SZVP01000016">
    <property type="protein sequence ID" value="TMM42612.1"/>
    <property type="molecule type" value="Genomic_DNA"/>
</dbReference>
<evidence type="ECO:0000313" key="18">
    <source>
        <dbReference type="Proteomes" id="UP000307702"/>
    </source>
</evidence>
<dbReference type="EC" id="3.4.11.2" evidence="4"/>
<dbReference type="InterPro" id="IPR049980">
    <property type="entry name" value="LTA4H_cat"/>
</dbReference>
<keyword evidence="11" id="KW-0482">Metalloprotease</keyword>
<dbReference type="SMART" id="SM01263">
    <property type="entry name" value="Leuk-A4-hydro_C"/>
    <property type="match status" value="1"/>
</dbReference>
<keyword evidence="10 14" id="KW-0862">Zinc</keyword>
<dbReference type="Gene3D" id="1.10.390.10">
    <property type="entry name" value="Neutral Protease Domain 2"/>
    <property type="match status" value="1"/>
</dbReference>
<dbReference type="InterPro" id="IPR016024">
    <property type="entry name" value="ARM-type_fold"/>
</dbReference>
<dbReference type="Gene3D" id="2.60.40.1730">
    <property type="entry name" value="tricorn interacting facor f3 domain"/>
    <property type="match status" value="1"/>
</dbReference>
<evidence type="ECO:0000256" key="1">
    <source>
        <dbReference type="ARBA" id="ARBA00000098"/>
    </source>
</evidence>
<dbReference type="GO" id="GO:0005737">
    <property type="term" value="C:cytoplasm"/>
    <property type="evidence" value="ECO:0007669"/>
    <property type="project" value="UniProtKB-SubCell"/>
</dbReference>
<comment type="similarity">
    <text evidence="3">Belongs to the peptidase M1 family.</text>
</comment>
<dbReference type="Pfam" id="PF01433">
    <property type="entry name" value="Peptidase_M1"/>
    <property type="match status" value="1"/>
</dbReference>
<dbReference type="Proteomes" id="UP000307702">
    <property type="component" value="Unassembled WGS sequence"/>
</dbReference>
<feature type="active site" description="Proton acceptor" evidence="12">
    <location>
        <position position="327"/>
    </location>
</feature>
<dbReference type="GO" id="GO:0016285">
    <property type="term" value="F:alanyl aminopeptidase activity"/>
    <property type="evidence" value="ECO:0007669"/>
    <property type="project" value="UniProtKB-EC"/>
</dbReference>
<dbReference type="PANTHER" id="PTHR45726:SF3">
    <property type="entry name" value="LEUKOTRIENE A-4 HYDROLASE"/>
    <property type="match status" value="1"/>
</dbReference>
<comment type="subcellular location">
    <subcellularLocation>
        <location evidence="2">Cytoplasm</location>
    </subcellularLocation>
</comment>
<evidence type="ECO:0000313" key="17">
    <source>
        <dbReference type="EMBL" id="TMM42612.1"/>
    </source>
</evidence>
<dbReference type="InterPro" id="IPR038502">
    <property type="entry name" value="M1_LTA-4_hydro/amino_C_sf"/>
</dbReference>
<feature type="binding site" evidence="13">
    <location>
        <begin position="586"/>
        <end position="588"/>
    </location>
    <ligand>
        <name>a peptide</name>
        <dbReference type="ChEBI" id="CHEBI:60466"/>
    </ligand>
</feature>
<name>A0A8H2JJN2_9GAMM</name>
<dbReference type="GO" id="GO:0006508">
    <property type="term" value="P:proteolysis"/>
    <property type="evidence" value="ECO:0007669"/>
    <property type="project" value="UniProtKB-KW"/>
</dbReference>
<evidence type="ECO:0000256" key="5">
    <source>
        <dbReference type="ARBA" id="ARBA00015611"/>
    </source>
</evidence>
<keyword evidence="18" id="KW-1185">Reference proteome</keyword>
<dbReference type="FunFam" id="3.30.2010.30:FF:000001">
    <property type="entry name" value="Leukotriene A(4) hydrolase"/>
    <property type="match status" value="1"/>
</dbReference>
<comment type="caution">
    <text evidence="17">The sequence shown here is derived from an EMBL/GenBank/DDBJ whole genome shotgun (WGS) entry which is preliminary data.</text>
</comment>
<feature type="active site" description="Proton donor" evidence="12">
    <location>
        <position position="412"/>
    </location>
</feature>
<keyword evidence="7" id="KW-0645">Protease</keyword>
<sequence length="631" mass="71459">MRNISTLCLLLSAFAVSVAPVTWAHNTGHQLTAQHKTAKLTDETTYANYDQVKATHLYLDLKVDFDKKSLTGFAELSLNWLTHHKAPLILDTRDLVIHSIMAKNKQGQWIKVSYDLAKRDDVLGSKLTINTPFNAEKVRVYYHSTEQASGLQWLSAEQTAGKEKPFLFSQNQAIHARSWIPIQDTPSVRVTYTARITTDKDLLAVMSANNEPGTARDGDYFFSMPQAIPPYLIAIGVGDLQFKAMSHQTGIYAESYILDAAVAEFDDTQAMIDKAEEMYGKYRWGRYDLLMLPPSFPFGGMENPRLSFITPTVVAGDKSLVNLIAHELAHSWSGNLVTNESWRDLWLNEGFTSYVENRIMEAVFGRDRAVMEQALGAQDLNAEMRELDAGDTQLYIDLKGRDPDDAFSGVPYVKGQLFLLYLEEKFGRERFDAFVLAYFDSHAFQSLGTDNFISYLKANLIDKYPNIVSDSEINEWIFNPGLPSYAPQPTSNAFTVIDKQIKQLIANELTLAQLPTTKWTLHEWLHFINNLPLDTTYQRMVNLDKAFNLTNSHNAEIAHAWYLLSVRVGYKDVYPAMAQYLTNIGRRKLIVPLYKELAQNEDSKAWAIKVYQQARPGYHGLAQGTIDSILK</sequence>
<evidence type="ECO:0000256" key="13">
    <source>
        <dbReference type="PIRSR" id="PIRSR634015-2"/>
    </source>
</evidence>
<feature type="binding site" evidence="14">
    <location>
        <position position="349"/>
    </location>
    <ligand>
        <name>Zn(2+)</name>
        <dbReference type="ChEBI" id="CHEBI:29105"/>
        <note>catalytic</note>
    </ligand>
</feature>
<evidence type="ECO:0000259" key="16">
    <source>
        <dbReference type="SMART" id="SM01263"/>
    </source>
</evidence>
<dbReference type="InterPro" id="IPR015211">
    <property type="entry name" value="Peptidase_M1_C"/>
</dbReference>
<dbReference type="PANTHER" id="PTHR45726">
    <property type="entry name" value="LEUKOTRIENE A-4 HYDROLASE"/>
    <property type="match status" value="1"/>
</dbReference>
<evidence type="ECO:0000256" key="11">
    <source>
        <dbReference type="ARBA" id="ARBA00023049"/>
    </source>
</evidence>
<dbReference type="SUPFAM" id="SSF55486">
    <property type="entry name" value="Metalloproteases ('zincins'), catalytic domain"/>
    <property type="match status" value="1"/>
</dbReference>
<dbReference type="Gene3D" id="3.30.2010.30">
    <property type="match status" value="1"/>
</dbReference>
<accession>A0A8H2JJN2</accession>
<evidence type="ECO:0000256" key="4">
    <source>
        <dbReference type="ARBA" id="ARBA00012564"/>
    </source>
</evidence>
<feature type="signal peptide" evidence="15">
    <location>
        <begin position="1"/>
        <end position="24"/>
    </location>
</feature>
<proteinExistence type="inferred from homology"/>
<evidence type="ECO:0000256" key="2">
    <source>
        <dbReference type="ARBA" id="ARBA00004496"/>
    </source>
</evidence>
<dbReference type="InterPro" id="IPR027268">
    <property type="entry name" value="Peptidase_M4/M1_CTD_sf"/>
</dbReference>
<feature type="binding site" evidence="13">
    <location>
        <begin position="170"/>
        <end position="172"/>
    </location>
    <ligand>
        <name>a peptide</name>
        <dbReference type="ChEBI" id="CHEBI:60466"/>
    </ligand>
</feature>
<dbReference type="SUPFAM" id="SSF48371">
    <property type="entry name" value="ARM repeat"/>
    <property type="match status" value="1"/>
</dbReference>
<feature type="domain" description="Peptidase M1 leukotriene A4 hydrolase/aminopeptidase C-terminal" evidence="16">
    <location>
        <begin position="491"/>
        <end position="630"/>
    </location>
</feature>
<dbReference type="SUPFAM" id="SSF63737">
    <property type="entry name" value="Leukotriene A4 hydrolase N-terminal domain"/>
    <property type="match status" value="1"/>
</dbReference>
<dbReference type="OrthoDB" id="100605at2"/>
<dbReference type="InterPro" id="IPR042097">
    <property type="entry name" value="Aminopeptidase_N-like_N_sf"/>
</dbReference>
<evidence type="ECO:0000256" key="6">
    <source>
        <dbReference type="ARBA" id="ARBA00022490"/>
    </source>
</evidence>
<evidence type="ECO:0000256" key="7">
    <source>
        <dbReference type="ARBA" id="ARBA00022670"/>
    </source>
</evidence>
<dbReference type="AlphaFoldDB" id="A0A8H2JJN2"/>
<dbReference type="GO" id="GO:0008270">
    <property type="term" value="F:zinc ion binding"/>
    <property type="evidence" value="ECO:0007669"/>
    <property type="project" value="InterPro"/>
</dbReference>
<dbReference type="InterPro" id="IPR045357">
    <property type="entry name" value="Aminopeptidase_N-like_N"/>
</dbReference>
<evidence type="ECO:0000256" key="14">
    <source>
        <dbReference type="PIRSR" id="PIRSR634015-3"/>
    </source>
</evidence>
<evidence type="ECO:0000256" key="10">
    <source>
        <dbReference type="ARBA" id="ARBA00022833"/>
    </source>
</evidence>
<keyword evidence="15" id="KW-0732">Signal</keyword>
<gene>
    <name evidence="17" type="ORF">FCS21_13675</name>
</gene>
<keyword evidence="9" id="KW-0378">Hydrolase</keyword>
<evidence type="ECO:0000256" key="8">
    <source>
        <dbReference type="ARBA" id="ARBA00022723"/>
    </source>
</evidence>